<comment type="caution">
    <text evidence="1">The sequence shown here is derived from an EMBL/GenBank/DDBJ whole genome shotgun (WGS) entry which is preliminary data.</text>
</comment>
<proteinExistence type="predicted"/>
<reference evidence="1 2" key="1">
    <citation type="submission" date="2020-08" db="EMBL/GenBank/DDBJ databases">
        <title>Genomic Encyclopedia of Type Strains, Phase IV (KMG-IV): sequencing the most valuable type-strain genomes for metagenomic binning, comparative biology and taxonomic classification.</title>
        <authorList>
            <person name="Goeker M."/>
        </authorList>
    </citation>
    <scope>NUCLEOTIDE SEQUENCE [LARGE SCALE GENOMIC DNA]</scope>
    <source>
        <strain evidence="1 2">YC6886</strain>
    </source>
</reference>
<dbReference type="Pfam" id="PF05069">
    <property type="entry name" value="Phage_tail_S"/>
    <property type="match status" value="1"/>
</dbReference>
<name>A0A840VBB4_9BACT</name>
<dbReference type="Proteomes" id="UP000557717">
    <property type="component" value="Unassembled WGS sequence"/>
</dbReference>
<organism evidence="1 2">
    <name type="scientific">Haloferula luteola</name>
    <dbReference type="NCBI Taxonomy" id="595692"/>
    <lineage>
        <taxon>Bacteria</taxon>
        <taxon>Pseudomonadati</taxon>
        <taxon>Verrucomicrobiota</taxon>
        <taxon>Verrucomicrobiia</taxon>
        <taxon>Verrucomicrobiales</taxon>
        <taxon>Verrucomicrobiaceae</taxon>
        <taxon>Haloferula</taxon>
    </lineage>
</organism>
<dbReference type="InterPro" id="IPR006522">
    <property type="entry name" value="Phage_virion_morphogenesis"/>
</dbReference>
<evidence type="ECO:0000313" key="1">
    <source>
        <dbReference type="EMBL" id="MBB5351099.1"/>
    </source>
</evidence>
<dbReference type="RefSeq" id="WP_221285047.1">
    <property type="nucleotide sequence ID" value="NZ_JACHFD010000005.1"/>
</dbReference>
<keyword evidence="2" id="KW-1185">Reference proteome</keyword>
<dbReference type="EMBL" id="JACHFD010000005">
    <property type="protein sequence ID" value="MBB5351099.1"/>
    <property type="molecule type" value="Genomic_DNA"/>
</dbReference>
<evidence type="ECO:0000313" key="2">
    <source>
        <dbReference type="Proteomes" id="UP000557717"/>
    </source>
</evidence>
<sequence length="170" mass="18342">MQVRLIKVSDTIDPDLALRVELAGDKVGLHRAMGLGVVSLAKRAFLQPALRPTAWPAKKDGSPATLRKSGTLAKSVRMVSATAGEALVGSDRHYAAIHQLGGETAPHVIKPKRKKALAWPGMKGGPFASVKHPGSKIPARPYLPFFRDGRPTQRAITNMESILRAKLDKK</sequence>
<gene>
    <name evidence="1" type="ORF">HNR46_001333</name>
</gene>
<protein>
    <submittedName>
        <fullName evidence="1">Phage gpG-like protein</fullName>
    </submittedName>
</protein>
<dbReference type="AlphaFoldDB" id="A0A840VBB4"/>
<accession>A0A840VBB4</accession>